<proteinExistence type="predicted"/>
<dbReference type="Proteomes" id="UP000014254">
    <property type="component" value="Unassembled WGS sequence"/>
</dbReference>
<accession>S2J538</accession>
<keyword evidence="2" id="KW-1185">Reference proteome</keyword>
<evidence type="ECO:0000313" key="1">
    <source>
        <dbReference type="EMBL" id="EPB83262.1"/>
    </source>
</evidence>
<evidence type="ECO:0000313" key="2">
    <source>
        <dbReference type="Proteomes" id="UP000014254"/>
    </source>
</evidence>
<dbReference type="AlphaFoldDB" id="S2J538"/>
<dbReference type="InParanoid" id="S2J538"/>
<protein>
    <submittedName>
        <fullName evidence="1">Uncharacterized protein</fullName>
    </submittedName>
</protein>
<sequence>MPVSDQELHWMACGLSSIWDLTNTDLTMKFLDCTRDELEQVSRPLIDKQKRKQYQLPALVDQTYGIIVSLIEKEHNPKKAISYIQQIKTRCLDTKHILLIRTECTA</sequence>
<reference evidence="2" key="1">
    <citation type="submission" date="2013-05" db="EMBL/GenBank/DDBJ databases">
        <title>The Genome sequence of Mucor circinelloides f. circinelloides 1006PhL.</title>
        <authorList>
            <consortium name="The Broad Institute Genomics Platform"/>
            <person name="Cuomo C."/>
            <person name="Earl A."/>
            <person name="Findley K."/>
            <person name="Lee S.C."/>
            <person name="Walker B."/>
            <person name="Young S."/>
            <person name="Zeng Q."/>
            <person name="Gargeya S."/>
            <person name="Fitzgerald M."/>
            <person name="Haas B."/>
            <person name="Abouelleil A."/>
            <person name="Allen A.W."/>
            <person name="Alvarado L."/>
            <person name="Arachchi H.M."/>
            <person name="Berlin A.M."/>
            <person name="Chapman S.B."/>
            <person name="Gainer-Dewar J."/>
            <person name="Goldberg J."/>
            <person name="Griggs A."/>
            <person name="Gujja S."/>
            <person name="Hansen M."/>
            <person name="Howarth C."/>
            <person name="Imamovic A."/>
            <person name="Ireland A."/>
            <person name="Larimer J."/>
            <person name="McCowan C."/>
            <person name="Murphy C."/>
            <person name="Pearson M."/>
            <person name="Poon T.W."/>
            <person name="Priest M."/>
            <person name="Roberts A."/>
            <person name="Saif S."/>
            <person name="Shea T."/>
            <person name="Sisk P."/>
            <person name="Sykes S."/>
            <person name="Wortman J."/>
            <person name="Nusbaum C."/>
            <person name="Birren B."/>
        </authorList>
    </citation>
    <scope>NUCLEOTIDE SEQUENCE [LARGE SCALE GENOMIC DNA]</scope>
    <source>
        <strain evidence="2">1006PhL</strain>
    </source>
</reference>
<gene>
    <name evidence="1" type="ORF">HMPREF1544_10006</name>
</gene>
<dbReference type="EMBL" id="KE124078">
    <property type="protein sequence ID" value="EPB83262.1"/>
    <property type="molecule type" value="Genomic_DNA"/>
</dbReference>
<dbReference type="OrthoDB" id="2255497at2759"/>
<dbReference type="VEuPathDB" id="FungiDB:HMPREF1544_10006"/>
<dbReference type="eggNOG" id="ENOG502RUQA">
    <property type="taxonomic scope" value="Eukaryota"/>
</dbReference>
<organism evidence="1 2">
    <name type="scientific">Mucor circinelloides f. circinelloides (strain 1006PhL)</name>
    <name type="common">Mucormycosis agent</name>
    <name type="synonym">Calyptromyces circinelloides</name>
    <dbReference type="NCBI Taxonomy" id="1220926"/>
    <lineage>
        <taxon>Eukaryota</taxon>
        <taxon>Fungi</taxon>
        <taxon>Fungi incertae sedis</taxon>
        <taxon>Mucoromycota</taxon>
        <taxon>Mucoromycotina</taxon>
        <taxon>Mucoromycetes</taxon>
        <taxon>Mucorales</taxon>
        <taxon>Mucorineae</taxon>
        <taxon>Mucoraceae</taxon>
        <taxon>Mucor</taxon>
    </lineage>
</organism>
<name>S2J538_MUCC1</name>